<protein>
    <submittedName>
        <fullName evidence="3">RNA-binding S4 domain-containing protein</fullName>
    </submittedName>
</protein>
<gene>
    <name evidence="3" type="ORF">Q2T52_24080</name>
</gene>
<dbReference type="SMART" id="SM00363">
    <property type="entry name" value="S4"/>
    <property type="match status" value="1"/>
</dbReference>
<dbReference type="PROSITE" id="PS50889">
    <property type="entry name" value="S4"/>
    <property type="match status" value="1"/>
</dbReference>
<name>A0ABT8T3L5_9HYPH</name>
<evidence type="ECO:0000259" key="2">
    <source>
        <dbReference type="SMART" id="SM00363"/>
    </source>
</evidence>
<dbReference type="Proteomes" id="UP001169006">
    <property type="component" value="Unassembled WGS sequence"/>
</dbReference>
<dbReference type="InterPro" id="IPR002942">
    <property type="entry name" value="S4_RNA-bd"/>
</dbReference>
<dbReference type="Gene3D" id="3.10.290.10">
    <property type="entry name" value="RNA-binding S4 domain"/>
    <property type="match status" value="1"/>
</dbReference>
<reference evidence="3" key="1">
    <citation type="journal article" date="2015" name="Int. J. Syst. Evol. Microbiol.">
        <title>Rhizobium oryzicola sp. nov., potential plant-growth-promoting endophytic bacteria isolated from rice roots.</title>
        <authorList>
            <person name="Zhang X.X."/>
            <person name="Gao J.S."/>
            <person name="Cao Y.H."/>
            <person name="Sheirdil R.A."/>
            <person name="Wang X.C."/>
            <person name="Zhang L."/>
        </authorList>
    </citation>
    <scope>NUCLEOTIDE SEQUENCE</scope>
    <source>
        <strain evidence="3">05753</strain>
    </source>
</reference>
<dbReference type="Pfam" id="PF01479">
    <property type="entry name" value="S4"/>
    <property type="match status" value="1"/>
</dbReference>
<keyword evidence="1" id="KW-0694">RNA-binding</keyword>
<sequence length="108" mass="12489">MPETPLGDQRQRIDKWLFFSRIVKSRSLAQELVQAGFVRVNGEVISQPSRMIRVGDRLDLQLERRDIILIIKGAGERRGPFSEARLLYEDVSSPQLPLTAFERAQRRL</sequence>
<evidence type="ECO:0000256" key="1">
    <source>
        <dbReference type="PROSITE-ProRule" id="PRU00182"/>
    </source>
</evidence>
<proteinExistence type="predicted"/>
<evidence type="ECO:0000313" key="4">
    <source>
        <dbReference type="Proteomes" id="UP001169006"/>
    </source>
</evidence>
<dbReference type="InterPro" id="IPR036986">
    <property type="entry name" value="S4_RNA-bd_sf"/>
</dbReference>
<comment type="caution">
    <text evidence="3">The sequence shown here is derived from an EMBL/GenBank/DDBJ whole genome shotgun (WGS) entry which is preliminary data.</text>
</comment>
<dbReference type="SUPFAM" id="SSF55174">
    <property type="entry name" value="Alpha-L RNA-binding motif"/>
    <property type="match status" value="1"/>
</dbReference>
<dbReference type="CDD" id="cd00165">
    <property type="entry name" value="S4"/>
    <property type="match status" value="1"/>
</dbReference>
<feature type="domain" description="RNA-binding S4" evidence="2">
    <location>
        <begin position="11"/>
        <end position="76"/>
    </location>
</feature>
<evidence type="ECO:0000313" key="3">
    <source>
        <dbReference type="EMBL" id="MDO1585181.1"/>
    </source>
</evidence>
<dbReference type="EMBL" id="JAUKWQ010000013">
    <property type="protein sequence ID" value="MDO1585181.1"/>
    <property type="molecule type" value="Genomic_DNA"/>
</dbReference>
<reference evidence="3" key="2">
    <citation type="submission" date="2023-07" db="EMBL/GenBank/DDBJ databases">
        <authorList>
            <person name="Sun H."/>
        </authorList>
    </citation>
    <scope>NUCLEOTIDE SEQUENCE</scope>
    <source>
        <strain evidence="3">05753</strain>
    </source>
</reference>
<accession>A0ABT8T3L5</accession>
<organism evidence="3 4">
    <name type="scientific">Rhizobium oryzicola</name>
    <dbReference type="NCBI Taxonomy" id="1232668"/>
    <lineage>
        <taxon>Bacteria</taxon>
        <taxon>Pseudomonadati</taxon>
        <taxon>Pseudomonadota</taxon>
        <taxon>Alphaproteobacteria</taxon>
        <taxon>Hyphomicrobiales</taxon>
        <taxon>Rhizobiaceae</taxon>
        <taxon>Rhizobium/Agrobacterium group</taxon>
        <taxon>Rhizobium</taxon>
    </lineage>
</organism>
<keyword evidence="4" id="KW-1185">Reference proteome</keyword>